<dbReference type="InterPro" id="IPR005662">
    <property type="entry name" value="GTPase_Era-like"/>
</dbReference>
<dbReference type="Pfam" id="PF00350">
    <property type="entry name" value="Dynamin_N"/>
    <property type="match status" value="1"/>
</dbReference>
<sequence>MPETLAKSLQQLAQHLEDLEFRFSPTEVPLQRDRLLRRLREHLIARGEDLDAPLVAVLVGSTGVGKSTILNSLVGSVTETSAQRPTTLTPVLVHHPDDELWLAGDRILGGFEKLRIEEGDDSPVGRHPDKPLMKMTTSTKLQPGIVLIDTPDTDSYQEANQHITSHLAAVGDLWIFVTTAQRYAEPQGLALLRAAAKRHAALGVVLNRVGRGGLIDSKQGLAGKLAEVGLGDTPIFTILEGDLEQGAIPESKVESLRNWLDAIASDALMRSALARQTFFGSLREVFDLSLQVVSDFESESDAFTAVQNQLAEFSETQQQRAKAEWYRSKIFAGDPINRFAEYSWSIIEEDLAENAWERKRLAWSRGLLGTRPAPESTREVLSRVLDIAFAQFETRLHEALSHCVQELKVASLVSVQDTGTAGEGSTNRHTPVPAPKLEIYQDWIQRFASVLEQAQSQALRPWDERKACVIFQAVLIRCFHPWETASQEFLLHFFRAPDVAPLVEGLRSIMDETLDSRISTVVTDVTKRLPNTSGNIETGKEIKNYIAELQEQWFS</sequence>
<dbReference type="SMART" id="SM00382">
    <property type="entry name" value="AAA"/>
    <property type="match status" value="1"/>
</dbReference>
<dbReference type="InterPro" id="IPR003593">
    <property type="entry name" value="AAA+_ATPase"/>
</dbReference>
<dbReference type="PANTHER" id="PTHR42698:SF1">
    <property type="entry name" value="GTPASE ERA, MITOCHONDRIAL"/>
    <property type="match status" value="1"/>
</dbReference>
<name>A0A378PDX6_9ACTO</name>
<dbReference type="Proteomes" id="UP000575397">
    <property type="component" value="Unassembled WGS sequence"/>
</dbReference>
<evidence type="ECO:0000259" key="1">
    <source>
        <dbReference type="SMART" id="SM00382"/>
    </source>
</evidence>
<dbReference type="AlphaFoldDB" id="A0A378PDX6"/>
<dbReference type="RefSeq" id="WP_114990691.1">
    <property type="nucleotide sequence ID" value="NZ_JABCUQ010000003.1"/>
</dbReference>
<dbReference type="GO" id="GO:0019843">
    <property type="term" value="F:rRNA binding"/>
    <property type="evidence" value="ECO:0007669"/>
    <property type="project" value="TreeGrafter"/>
</dbReference>
<protein>
    <submittedName>
        <fullName evidence="2">ABC transporter</fullName>
    </submittedName>
</protein>
<accession>A0A378PDX6</accession>
<evidence type="ECO:0000313" key="3">
    <source>
        <dbReference type="Proteomes" id="UP000575397"/>
    </source>
</evidence>
<gene>
    <name evidence="2" type="ORF">HHJ77_04470</name>
</gene>
<proteinExistence type="predicted"/>
<dbReference type="SUPFAM" id="SSF52540">
    <property type="entry name" value="P-loop containing nucleoside triphosphate hydrolases"/>
    <property type="match status" value="1"/>
</dbReference>
<dbReference type="InterPro" id="IPR027417">
    <property type="entry name" value="P-loop_NTPase"/>
</dbReference>
<dbReference type="GO" id="GO:0005525">
    <property type="term" value="F:GTP binding"/>
    <property type="evidence" value="ECO:0007669"/>
    <property type="project" value="InterPro"/>
</dbReference>
<dbReference type="PANTHER" id="PTHR42698">
    <property type="entry name" value="GTPASE ERA"/>
    <property type="match status" value="1"/>
</dbReference>
<dbReference type="GO" id="GO:0043024">
    <property type="term" value="F:ribosomal small subunit binding"/>
    <property type="evidence" value="ECO:0007669"/>
    <property type="project" value="TreeGrafter"/>
</dbReference>
<dbReference type="GO" id="GO:0005829">
    <property type="term" value="C:cytosol"/>
    <property type="evidence" value="ECO:0007669"/>
    <property type="project" value="TreeGrafter"/>
</dbReference>
<feature type="domain" description="AAA+ ATPase" evidence="1">
    <location>
        <begin position="52"/>
        <end position="206"/>
    </location>
</feature>
<comment type="caution">
    <text evidence="2">The sequence shown here is derived from an EMBL/GenBank/DDBJ whole genome shotgun (WGS) entry which is preliminary data.</text>
</comment>
<dbReference type="EMBL" id="JABCUS010000007">
    <property type="protein sequence ID" value="NMX03200.1"/>
    <property type="molecule type" value="Genomic_DNA"/>
</dbReference>
<reference evidence="2 3" key="1">
    <citation type="submission" date="2020-04" db="EMBL/GenBank/DDBJ databases">
        <title>Antimicrobial susceptibility and clonality of vaginal-derived multi-drug resistant Mobiluncus isolates in China.</title>
        <authorList>
            <person name="Zhang X."/>
        </authorList>
    </citation>
    <scope>NUCLEOTIDE SEQUENCE [LARGE SCALE GENOMIC DNA]</scope>
    <source>
        <strain evidence="2 3">12</strain>
    </source>
</reference>
<organism evidence="2 3">
    <name type="scientific">Mobiluncus mulieris</name>
    <dbReference type="NCBI Taxonomy" id="2052"/>
    <lineage>
        <taxon>Bacteria</taxon>
        <taxon>Bacillati</taxon>
        <taxon>Actinomycetota</taxon>
        <taxon>Actinomycetes</taxon>
        <taxon>Actinomycetales</taxon>
        <taxon>Actinomycetaceae</taxon>
        <taxon>Mobiluncus</taxon>
    </lineage>
</organism>
<dbReference type="GO" id="GO:0000028">
    <property type="term" value="P:ribosomal small subunit assembly"/>
    <property type="evidence" value="ECO:0007669"/>
    <property type="project" value="TreeGrafter"/>
</dbReference>
<dbReference type="Gene3D" id="3.40.50.300">
    <property type="entry name" value="P-loop containing nucleotide triphosphate hydrolases"/>
    <property type="match status" value="1"/>
</dbReference>
<dbReference type="InterPro" id="IPR045063">
    <property type="entry name" value="Dynamin_N"/>
</dbReference>
<evidence type="ECO:0000313" key="2">
    <source>
        <dbReference type="EMBL" id="NMX03200.1"/>
    </source>
</evidence>